<dbReference type="GO" id="GO:0005524">
    <property type="term" value="F:ATP binding"/>
    <property type="evidence" value="ECO:0007669"/>
    <property type="project" value="UniProtKB-KW"/>
</dbReference>
<comment type="similarity">
    <text evidence="1">Belongs to the ABC transporter superfamily.</text>
</comment>
<reference evidence="6 7" key="1">
    <citation type="submission" date="2019-11" db="EMBL/GenBank/DDBJ databases">
        <authorList>
            <person name="Khan S.A."/>
            <person name="Jeon C.O."/>
            <person name="Chun B.H."/>
        </authorList>
    </citation>
    <scope>NUCLEOTIDE SEQUENCE [LARGE SCALE GENOMIC DNA]</scope>
    <source>
        <strain evidence="6 7">IMCC 1097</strain>
    </source>
</reference>
<sequence length="246" mass="26640">MAALINIQALRWRYELAAQPLFDGLNLQIKPNEFVAIVGGSGVGKSTLLRLVNGLIQAESGGVKVNSPAPAGGRTHAMVFQDARLLPWRRVAGNIRFALGGMGLARAEVDRRVDRVLALTGLTEFAQRWPHQLSGGQAQRVGIARALAVNPSILLMDEPFSAIDALTRSALQQELLALWQKTDSAVLFVTHDIDEAVVLADRVIVLGGAPAHVVCDEAVGLARPRDRQTSQFHQRVAYFAQALTRT</sequence>
<dbReference type="PROSITE" id="PS50893">
    <property type="entry name" value="ABC_TRANSPORTER_2"/>
    <property type="match status" value="1"/>
</dbReference>
<dbReference type="RefSeq" id="WP_153713427.1">
    <property type="nucleotide sequence ID" value="NZ_CP045871.1"/>
</dbReference>
<dbReference type="CDD" id="cd03293">
    <property type="entry name" value="ABC_NrtD_SsuB_transporters"/>
    <property type="match status" value="1"/>
</dbReference>
<dbReference type="PANTHER" id="PTHR42788:SF13">
    <property type="entry name" value="ALIPHATIC SULFONATES IMPORT ATP-BINDING PROTEIN SSUB"/>
    <property type="match status" value="1"/>
</dbReference>
<proteinExistence type="inferred from homology"/>
<dbReference type="PANTHER" id="PTHR42788">
    <property type="entry name" value="TAURINE IMPORT ATP-BINDING PROTEIN-RELATED"/>
    <property type="match status" value="1"/>
</dbReference>
<protein>
    <submittedName>
        <fullName evidence="6">ATP-binding cassette domain-containing protein</fullName>
    </submittedName>
</protein>
<keyword evidence="7" id="KW-1185">Reference proteome</keyword>
<dbReference type="Proteomes" id="UP000388235">
    <property type="component" value="Chromosome"/>
</dbReference>
<keyword evidence="3" id="KW-0547">Nucleotide-binding</keyword>
<dbReference type="InterPro" id="IPR027417">
    <property type="entry name" value="P-loop_NTPase"/>
</dbReference>
<dbReference type="OrthoDB" id="9802264at2"/>
<dbReference type="EMBL" id="CP045871">
    <property type="protein sequence ID" value="QGG79923.1"/>
    <property type="molecule type" value="Genomic_DNA"/>
</dbReference>
<evidence type="ECO:0000256" key="1">
    <source>
        <dbReference type="ARBA" id="ARBA00005417"/>
    </source>
</evidence>
<dbReference type="InterPro" id="IPR017871">
    <property type="entry name" value="ABC_transporter-like_CS"/>
</dbReference>
<evidence type="ECO:0000259" key="5">
    <source>
        <dbReference type="PROSITE" id="PS50893"/>
    </source>
</evidence>
<dbReference type="SMART" id="SM00382">
    <property type="entry name" value="AAA"/>
    <property type="match status" value="1"/>
</dbReference>
<dbReference type="GO" id="GO:0016887">
    <property type="term" value="F:ATP hydrolysis activity"/>
    <property type="evidence" value="ECO:0007669"/>
    <property type="project" value="InterPro"/>
</dbReference>
<dbReference type="InterPro" id="IPR050166">
    <property type="entry name" value="ABC_transporter_ATP-bind"/>
</dbReference>
<keyword evidence="2" id="KW-0813">Transport</keyword>
<keyword evidence="4 6" id="KW-0067">ATP-binding</keyword>
<evidence type="ECO:0000256" key="2">
    <source>
        <dbReference type="ARBA" id="ARBA00022448"/>
    </source>
</evidence>
<dbReference type="SUPFAM" id="SSF52540">
    <property type="entry name" value="P-loop containing nucleoside triphosphate hydrolases"/>
    <property type="match status" value="1"/>
</dbReference>
<dbReference type="KEGG" id="llp:GH975_04750"/>
<evidence type="ECO:0000256" key="4">
    <source>
        <dbReference type="ARBA" id="ARBA00022840"/>
    </source>
</evidence>
<accession>A0A5Q2Q9Q9</accession>
<dbReference type="PROSITE" id="PS00211">
    <property type="entry name" value="ABC_TRANSPORTER_1"/>
    <property type="match status" value="1"/>
</dbReference>
<evidence type="ECO:0000313" key="7">
    <source>
        <dbReference type="Proteomes" id="UP000388235"/>
    </source>
</evidence>
<evidence type="ECO:0000256" key="3">
    <source>
        <dbReference type="ARBA" id="ARBA00022741"/>
    </source>
</evidence>
<feature type="domain" description="ABC transporter" evidence="5">
    <location>
        <begin position="5"/>
        <end position="233"/>
    </location>
</feature>
<dbReference type="InterPro" id="IPR003439">
    <property type="entry name" value="ABC_transporter-like_ATP-bd"/>
</dbReference>
<dbReference type="Pfam" id="PF00005">
    <property type="entry name" value="ABC_tran"/>
    <property type="match status" value="1"/>
</dbReference>
<dbReference type="AlphaFoldDB" id="A0A5Q2Q9Q9"/>
<organism evidence="6 7">
    <name type="scientific">Litorivicinus lipolyticus</name>
    <dbReference type="NCBI Taxonomy" id="418701"/>
    <lineage>
        <taxon>Bacteria</taxon>
        <taxon>Pseudomonadati</taxon>
        <taxon>Pseudomonadota</taxon>
        <taxon>Gammaproteobacteria</taxon>
        <taxon>Oceanospirillales</taxon>
        <taxon>Litorivicinaceae</taxon>
        <taxon>Litorivicinus</taxon>
    </lineage>
</organism>
<dbReference type="InterPro" id="IPR003593">
    <property type="entry name" value="AAA+_ATPase"/>
</dbReference>
<dbReference type="Gene3D" id="3.40.50.300">
    <property type="entry name" value="P-loop containing nucleotide triphosphate hydrolases"/>
    <property type="match status" value="1"/>
</dbReference>
<gene>
    <name evidence="6" type="ORF">GH975_04750</name>
</gene>
<name>A0A5Q2Q9Q9_9GAMM</name>
<evidence type="ECO:0000313" key="6">
    <source>
        <dbReference type="EMBL" id="QGG79923.1"/>
    </source>
</evidence>